<keyword evidence="2" id="KW-1185">Reference proteome</keyword>
<dbReference type="EMBL" id="BMYK01000003">
    <property type="protein sequence ID" value="GHC74620.1"/>
    <property type="molecule type" value="Genomic_DNA"/>
</dbReference>
<accession>A0ABQ3FYS2</accession>
<name>A0ABQ3FYS2_9BURK</name>
<reference evidence="2" key="1">
    <citation type="journal article" date="2019" name="Int. J. Syst. Evol. Microbiol.">
        <title>The Global Catalogue of Microorganisms (GCM) 10K type strain sequencing project: providing services to taxonomists for standard genome sequencing and annotation.</title>
        <authorList>
            <consortium name="The Broad Institute Genomics Platform"/>
            <consortium name="The Broad Institute Genome Sequencing Center for Infectious Disease"/>
            <person name="Wu L."/>
            <person name="Ma J."/>
        </authorList>
    </citation>
    <scope>NUCLEOTIDE SEQUENCE [LARGE SCALE GENOMIC DNA]</scope>
    <source>
        <strain evidence="2">KCTC 23314</strain>
    </source>
</reference>
<gene>
    <name evidence="1" type="ORF">GCM10007320_11920</name>
</gene>
<organism evidence="1 2">
    <name type="scientific">Pseudorhodoferax aquiterrae</name>
    <dbReference type="NCBI Taxonomy" id="747304"/>
    <lineage>
        <taxon>Bacteria</taxon>
        <taxon>Pseudomonadati</taxon>
        <taxon>Pseudomonadota</taxon>
        <taxon>Betaproteobacteria</taxon>
        <taxon>Burkholderiales</taxon>
        <taxon>Comamonadaceae</taxon>
    </lineage>
</organism>
<proteinExistence type="predicted"/>
<evidence type="ECO:0000313" key="2">
    <source>
        <dbReference type="Proteomes" id="UP000626210"/>
    </source>
</evidence>
<evidence type="ECO:0000313" key="1">
    <source>
        <dbReference type="EMBL" id="GHC74620.1"/>
    </source>
</evidence>
<sequence>MLWHPSKEVSLPAESQSRIPRLTLFQRRLCKQLGMPPLQVARLTRTDVRIPTRPS</sequence>
<dbReference type="Proteomes" id="UP000626210">
    <property type="component" value="Unassembled WGS sequence"/>
</dbReference>
<comment type="caution">
    <text evidence="1">The sequence shown here is derived from an EMBL/GenBank/DDBJ whole genome shotgun (WGS) entry which is preliminary data.</text>
</comment>
<protein>
    <submittedName>
        <fullName evidence="1">Uncharacterized protein</fullName>
    </submittedName>
</protein>